<evidence type="ECO:0000313" key="6">
    <source>
        <dbReference type="EMBL" id="MCT2587551.1"/>
    </source>
</evidence>
<gene>
    <name evidence="6" type="ORF">JT362_30955</name>
</gene>
<evidence type="ECO:0000256" key="2">
    <source>
        <dbReference type="ARBA" id="ARBA00022741"/>
    </source>
</evidence>
<dbReference type="SMART" id="SM00220">
    <property type="entry name" value="S_TKc"/>
    <property type="match status" value="1"/>
</dbReference>
<feature type="domain" description="Protein kinase" evidence="5">
    <location>
        <begin position="8"/>
        <end position="291"/>
    </location>
</feature>
<dbReference type="InterPro" id="IPR000719">
    <property type="entry name" value="Prot_kinase_dom"/>
</dbReference>
<proteinExistence type="predicted"/>
<name>A0ABT2JIE0_9PSEU</name>
<dbReference type="InterPro" id="IPR008266">
    <property type="entry name" value="Tyr_kinase_AS"/>
</dbReference>
<dbReference type="RefSeq" id="WP_260195452.1">
    <property type="nucleotide sequence ID" value="NZ_JAFFZE010000026.1"/>
</dbReference>
<dbReference type="InterPro" id="IPR011009">
    <property type="entry name" value="Kinase-like_dom_sf"/>
</dbReference>
<dbReference type="Gene3D" id="1.10.510.10">
    <property type="entry name" value="Transferase(Phosphotransferase) domain 1"/>
    <property type="match status" value="1"/>
</dbReference>
<dbReference type="InterPro" id="IPR051681">
    <property type="entry name" value="Ser/Thr_Kinases-Pseudokinases"/>
</dbReference>
<keyword evidence="4" id="KW-0067">ATP-binding</keyword>
<keyword evidence="2" id="KW-0547">Nucleotide-binding</keyword>
<dbReference type="Proteomes" id="UP001156441">
    <property type="component" value="Unassembled WGS sequence"/>
</dbReference>
<evidence type="ECO:0000256" key="4">
    <source>
        <dbReference type="ARBA" id="ARBA00022840"/>
    </source>
</evidence>
<dbReference type="PANTHER" id="PTHR44329:SF288">
    <property type="entry name" value="MITOGEN-ACTIVATED PROTEIN KINASE KINASE KINASE 20"/>
    <property type="match status" value="1"/>
</dbReference>
<reference evidence="6 7" key="1">
    <citation type="submission" date="2021-02" db="EMBL/GenBank/DDBJ databases">
        <title>Actinophytocola xerophila sp. nov., isolated from soil of cotton cropping field.</title>
        <authorList>
            <person name="Huang R."/>
            <person name="Chen X."/>
            <person name="Ge X."/>
            <person name="Liu W."/>
        </authorList>
    </citation>
    <scope>NUCLEOTIDE SEQUENCE [LARGE SCALE GENOMIC DNA]</scope>
    <source>
        <strain evidence="6 7">S1-96</strain>
    </source>
</reference>
<comment type="caution">
    <text evidence="6">The sequence shown here is derived from an EMBL/GenBank/DDBJ whole genome shotgun (WGS) entry which is preliminary data.</text>
</comment>
<protein>
    <recommendedName>
        <fullName evidence="5">Protein kinase domain-containing protein</fullName>
    </recommendedName>
</protein>
<dbReference type="PANTHER" id="PTHR44329">
    <property type="entry name" value="SERINE/THREONINE-PROTEIN KINASE TNNI3K-RELATED"/>
    <property type="match status" value="1"/>
</dbReference>
<dbReference type="SUPFAM" id="SSF56112">
    <property type="entry name" value="Protein kinase-like (PK-like)"/>
    <property type="match status" value="1"/>
</dbReference>
<evidence type="ECO:0000256" key="3">
    <source>
        <dbReference type="ARBA" id="ARBA00022777"/>
    </source>
</evidence>
<dbReference type="PROSITE" id="PS00109">
    <property type="entry name" value="PROTEIN_KINASE_TYR"/>
    <property type="match status" value="1"/>
</dbReference>
<dbReference type="PROSITE" id="PS50011">
    <property type="entry name" value="PROTEIN_KINASE_DOM"/>
    <property type="match status" value="1"/>
</dbReference>
<dbReference type="Pfam" id="PF00069">
    <property type="entry name" value="Pkinase"/>
    <property type="match status" value="1"/>
</dbReference>
<sequence length="447" mass="49324">MSGRNYDLVLDKPLGQGGEGTVFRTTLGRLAVKLCQVDDDPTVAADLAARLTKLSWLPLDGIPISRPEESLAEPHAGYVMPLLADMVALRTICDPPRGDLGPWYARGGGLRRRLRLLARCAEVLGLLHGRGIVYGDVSPGNVLISAPVDHAEVWFVDADNLQLESAVLGRRLVTPFYTAPEVLRGQTGNTVHSDVYSFAVIAFETLMANHPLLGDLVANGPVEYEDDVQRGLLPWVGHRTDDRNRSTQGGFSSRSILTAKLRELFARNFEDGLADWRRRPAAGEWADALWRAADLTVVCPSCAQTYYGTAEHCPWCKASPPPVVALQVLDQFPAPDMVGKPHIDDPHWFVLVQQRHDVIVRSRLVHRGDVEPDAAVLRVSWNGGGEVVVRNLGGTVRRVPERGGNGRQVHPGGREVEQLAAPWRYHFGPERHHHRVLEIRPTEPVAR</sequence>
<evidence type="ECO:0000313" key="7">
    <source>
        <dbReference type="Proteomes" id="UP001156441"/>
    </source>
</evidence>
<accession>A0ABT2JIE0</accession>
<keyword evidence="3" id="KW-0418">Kinase</keyword>
<keyword evidence="7" id="KW-1185">Reference proteome</keyword>
<keyword evidence="1" id="KW-0808">Transferase</keyword>
<evidence type="ECO:0000256" key="1">
    <source>
        <dbReference type="ARBA" id="ARBA00022679"/>
    </source>
</evidence>
<organism evidence="6 7">
    <name type="scientific">Actinophytocola gossypii</name>
    <dbReference type="NCBI Taxonomy" id="2812003"/>
    <lineage>
        <taxon>Bacteria</taxon>
        <taxon>Bacillati</taxon>
        <taxon>Actinomycetota</taxon>
        <taxon>Actinomycetes</taxon>
        <taxon>Pseudonocardiales</taxon>
        <taxon>Pseudonocardiaceae</taxon>
    </lineage>
</organism>
<evidence type="ECO:0000259" key="5">
    <source>
        <dbReference type="PROSITE" id="PS50011"/>
    </source>
</evidence>
<dbReference type="EMBL" id="JAFFZE010000026">
    <property type="protein sequence ID" value="MCT2587551.1"/>
    <property type="molecule type" value="Genomic_DNA"/>
</dbReference>